<dbReference type="SUPFAM" id="SSF53756">
    <property type="entry name" value="UDP-Glycosyltransferase/glycogen phosphorylase"/>
    <property type="match status" value="1"/>
</dbReference>
<dbReference type="PANTHER" id="PTHR12526:SF510">
    <property type="entry name" value="D-INOSITOL 3-PHOSPHATE GLYCOSYLTRANSFERASE"/>
    <property type="match status" value="1"/>
</dbReference>
<gene>
    <name evidence="5" type="ORF">BX611_1520</name>
</gene>
<organism evidence="5 6">
    <name type="scientific">Lutibacter oceani</name>
    <dbReference type="NCBI Taxonomy" id="1853311"/>
    <lineage>
        <taxon>Bacteria</taxon>
        <taxon>Pseudomonadati</taxon>
        <taxon>Bacteroidota</taxon>
        <taxon>Flavobacteriia</taxon>
        <taxon>Flavobacteriales</taxon>
        <taxon>Flavobacteriaceae</taxon>
        <taxon>Lutibacter</taxon>
    </lineage>
</organism>
<feature type="domain" description="Glycosyl transferase family 1" evidence="3">
    <location>
        <begin position="181"/>
        <end position="347"/>
    </location>
</feature>
<dbReference type="OrthoDB" id="9811239at2"/>
<evidence type="ECO:0000256" key="1">
    <source>
        <dbReference type="ARBA" id="ARBA00022676"/>
    </source>
</evidence>
<keyword evidence="6" id="KW-1185">Reference proteome</keyword>
<dbReference type="InterPro" id="IPR001296">
    <property type="entry name" value="Glyco_trans_1"/>
</dbReference>
<reference evidence="5 6" key="1">
    <citation type="submission" date="2018-08" db="EMBL/GenBank/DDBJ databases">
        <title>Genomic Encyclopedia of Type Strains, Phase III (KMG-III): the genomes of soil and plant-associated and newly described type strains.</title>
        <authorList>
            <person name="Whitman W."/>
        </authorList>
    </citation>
    <scope>NUCLEOTIDE SEQUENCE [LARGE SCALE GENOMIC DNA]</scope>
    <source>
        <strain evidence="5 6">325-5</strain>
    </source>
</reference>
<dbReference type="InterPro" id="IPR028098">
    <property type="entry name" value="Glyco_trans_4-like_N"/>
</dbReference>
<protein>
    <submittedName>
        <fullName evidence="5">Phosphatidylinositol alpha-1,6-mannosyltransferase</fullName>
    </submittedName>
</protein>
<evidence type="ECO:0000259" key="3">
    <source>
        <dbReference type="Pfam" id="PF00534"/>
    </source>
</evidence>
<sequence>MNSKKMLLVTSEFPPQPGGIGNHAYNLATQLQLKGYKVTVLADLRSKDGAEEQQFDATLLFKVVRIIPNKISWFTYIQRILKYRSLVTKRDLVIASGKFSLWMVGLDPFLSLSKKNAVIHGTELNLKGIPKILINKSLPKFNKIIAVSKYTKSLVFSLKLKNIEVIPNGFKTFKTAKLSEPKINRDANYPILITVGNVTDRKGQLNVIKALPLLKEKYPKIQYHIVGIPTMKEMFKEVAFKLGVHNSIIFHGEVTGERKHQLLKESDIFVMLSNKTNTGDVEGFGIAVIEANFMGLPAIGSGNSGIADAIKNNCSGKLINPIDANAFLEAINTILKDYTNYSNNAKEWSKQFDWKIIIKKYLNTFE</sequence>
<feature type="domain" description="Glycosyltransferase subfamily 4-like N-terminal" evidence="4">
    <location>
        <begin position="17"/>
        <end position="170"/>
    </location>
</feature>
<dbReference type="Gene3D" id="3.40.50.2000">
    <property type="entry name" value="Glycogen Phosphorylase B"/>
    <property type="match status" value="2"/>
</dbReference>
<dbReference type="RefSeq" id="WP_115879734.1">
    <property type="nucleotide sequence ID" value="NZ_QTTQ01000010.1"/>
</dbReference>
<keyword evidence="1 5" id="KW-0328">Glycosyltransferase</keyword>
<dbReference type="Pfam" id="PF13439">
    <property type="entry name" value="Glyco_transf_4"/>
    <property type="match status" value="1"/>
</dbReference>
<keyword evidence="2 5" id="KW-0808">Transferase</keyword>
<evidence type="ECO:0000313" key="6">
    <source>
        <dbReference type="Proteomes" id="UP000256429"/>
    </source>
</evidence>
<evidence type="ECO:0000259" key="4">
    <source>
        <dbReference type="Pfam" id="PF13439"/>
    </source>
</evidence>
<dbReference type="CDD" id="cd03801">
    <property type="entry name" value="GT4_PimA-like"/>
    <property type="match status" value="1"/>
</dbReference>
<comment type="caution">
    <text evidence="5">The sequence shown here is derived from an EMBL/GenBank/DDBJ whole genome shotgun (WGS) entry which is preliminary data.</text>
</comment>
<evidence type="ECO:0000256" key="2">
    <source>
        <dbReference type="ARBA" id="ARBA00022679"/>
    </source>
</evidence>
<dbReference type="AlphaFoldDB" id="A0A3D9RQA7"/>
<dbReference type="PANTHER" id="PTHR12526">
    <property type="entry name" value="GLYCOSYLTRANSFERASE"/>
    <property type="match status" value="1"/>
</dbReference>
<dbReference type="Proteomes" id="UP000256429">
    <property type="component" value="Unassembled WGS sequence"/>
</dbReference>
<dbReference type="EMBL" id="QTTQ01000010">
    <property type="protein sequence ID" value="REE81977.1"/>
    <property type="molecule type" value="Genomic_DNA"/>
</dbReference>
<dbReference type="GO" id="GO:0016757">
    <property type="term" value="F:glycosyltransferase activity"/>
    <property type="evidence" value="ECO:0007669"/>
    <property type="project" value="UniProtKB-KW"/>
</dbReference>
<proteinExistence type="predicted"/>
<dbReference type="Pfam" id="PF00534">
    <property type="entry name" value="Glycos_transf_1"/>
    <property type="match status" value="1"/>
</dbReference>
<name>A0A3D9RQA7_9FLAO</name>
<accession>A0A3D9RQA7</accession>
<evidence type="ECO:0000313" key="5">
    <source>
        <dbReference type="EMBL" id="REE81977.1"/>
    </source>
</evidence>